<feature type="domain" description="Glycosyl transferase family 51" evidence="3">
    <location>
        <begin position="75"/>
        <end position="144"/>
    </location>
</feature>
<dbReference type="PANTHER" id="PTHR32282:SF33">
    <property type="entry name" value="PEPTIDOGLYCAN GLYCOSYLTRANSFERASE"/>
    <property type="match status" value="1"/>
</dbReference>
<keyword evidence="2" id="KW-0812">Transmembrane</keyword>
<dbReference type="GO" id="GO:0008955">
    <property type="term" value="F:peptidoglycan glycosyltransferase activity"/>
    <property type="evidence" value="ECO:0007669"/>
    <property type="project" value="TreeGrafter"/>
</dbReference>
<gene>
    <name evidence="4" type="ORF">MNBD_NITROSPINAE02-897</name>
</gene>
<dbReference type="GO" id="GO:0030288">
    <property type="term" value="C:outer membrane-bounded periplasmic space"/>
    <property type="evidence" value="ECO:0007669"/>
    <property type="project" value="TreeGrafter"/>
</dbReference>
<dbReference type="SUPFAM" id="SSF53955">
    <property type="entry name" value="Lysozyme-like"/>
    <property type="match status" value="1"/>
</dbReference>
<feature type="non-terminal residue" evidence="4">
    <location>
        <position position="144"/>
    </location>
</feature>
<feature type="transmembrane region" description="Helical" evidence="2">
    <location>
        <begin position="20"/>
        <end position="45"/>
    </location>
</feature>
<dbReference type="GO" id="GO:0009252">
    <property type="term" value="P:peptidoglycan biosynthetic process"/>
    <property type="evidence" value="ECO:0007669"/>
    <property type="project" value="TreeGrafter"/>
</dbReference>
<dbReference type="PANTHER" id="PTHR32282">
    <property type="entry name" value="BINDING PROTEIN TRANSPEPTIDASE, PUTATIVE-RELATED"/>
    <property type="match status" value="1"/>
</dbReference>
<dbReference type="InterPro" id="IPR050396">
    <property type="entry name" value="Glycosyltr_51/Transpeptidase"/>
</dbReference>
<dbReference type="InterPro" id="IPR001264">
    <property type="entry name" value="Glyco_trans_51"/>
</dbReference>
<evidence type="ECO:0000256" key="2">
    <source>
        <dbReference type="SAM" id="Phobius"/>
    </source>
</evidence>
<dbReference type="Pfam" id="PF00912">
    <property type="entry name" value="Transgly"/>
    <property type="match status" value="1"/>
</dbReference>
<dbReference type="EMBL" id="UOGE01000081">
    <property type="protein sequence ID" value="VAX23075.1"/>
    <property type="molecule type" value="Genomic_DNA"/>
</dbReference>
<reference evidence="4" key="1">
    <citation type="submission" date="2018-06" db="EMBL/GenBank/DDBJ databases">
        <authorList>
            <person name="Zhirakovskaya E."/>
        </authorList>
    </citation>
    <scope>NUCLEOTIDE SEQUENCE</scope>
</reference>
<evidence type="ECO:0000259" key="3">
    <source>
        <dbReference type="Pfam" id="PF00912"/>
    </source>
</evidence>
<keyword evidence="2" id="KW-1133">Transmembrane helix</keyword>
<evidence type="ECO:0000256" key="1">
    <source>
        <dbReference type="ARBA" id="ARBA00022679"/>
    </source>
</evidence>
<name>A0A3B1CV91_9ZZZZ</name>
<keyword evidence="1 4" id="KW-0808">Transferase</keyword>
<protein>
    <submittedName>
        <fullName evidence="4">Multimodular transpeptidase-transglycosylase</fullName>
        <ecNumber evidence="4">2.4.1.129</ecNumber>
    </submittedName>
</protein>
<keyword evidence="4" id="KW-0328">Glycosyltransferase</keyword>
<dbReference type="InterPro" id="IPR036950">
    <property type="entry name" value="PBP_transglycosylase"/>
</dbReference>
<dbReference type="EC" id="2.4.1.129" evidence="4"/>
<organism evidence="4">
    <name type="scientific">hydrothermal vent metagenome</name>
    <dbReference type="NCBI Taxonomy" id="652676"/>
    <lineage>
        <taxon>unclassified sequences</taxon>
        <taxon>metagenomes</taxon>
        <taxon>ecological metagenomes</taxon>
    </lineage>
</organism>
<sequence>MNAQYVSARAPKKKRRFVKFFVVTFSALFLAGLMVAVGAVTFVYFKYASTLPDISKLSKYKPSLVTKLYDNNDTLIAEYYIEKRILLPLDEVPMLLRMATVAVEDTMFYEHHGINIEGIVRAMLANLKAGRVVQGGSSITQQVA</sequence>
<accession>A0A3B1CV91</accession>
<dbReference type="AlphaFoldDB" id="A0A3B1CV91"/>
<dbReference type="InterPro" id="IPR023346">
    <property type="entry name" value="Lysozyme-like_dom_sf"/>
</dbReference>
<evidence type="ECO:0000313" key="4">
    <source>
        <dbReference type="EMBL" id="VAX23075.1"/>
    </source>
</evidence>
<keyword evidence="2" id="KW-0472">Membrane</keyword>
<proteinExistence type="predicted"/>
<dbReference type="Gene3D" id="1.10.3810.10">
    <property type="entry name" value="Biosynthetic peptidoglycan transglycosylase-like"/>
    <property type="match status" value="1"/>
</dbReference>